<organism evidence="3 4">
    <name type="scientific">Phaedon cochleariae</name>
    <name type="common">Mustard beetle</name>
    <dbReference type="NCBI Taxonomy" id="80249"/>
    <lineage>
        <taxon>Eukaryota</taxon>
        <taxon>Metazoa</taxon>
        <taxon>Ecdysozoa</taxon>
        <taxon>Arthropoda</taxon>
        <taxon>Hexapoda</taxon>
        <taxon>Insecta</taxon>
        <taxon>Pterygota</taxon>
        <taxon>Neoptera</taxon>
        <taxon>Endopterygota</taxon>
        <taxon>Coleoptera</taxon>
        <taxon>Polyphaga</taxon>
        <taxon>Cucujiformia</taxon>
        <taxon>Chrysomeloidea</taxon>
        <taxon>Chrysomelidae</taxon>
        <taxon>Chrysomelinae</taxon>
        <taxon>Chrysomelini</taxon>
        <taxon>Phaedon</taxon>
    </lineage>
</organism>
<dbReference type="EMBL" id="OU896715">
    <property type="protein sequence ID" value="CAG9825413.1"/>
    <property type="molecule type" value="Genomic_DNA"/>
</dbReference>
<keyword evidence="1" id="KW-0812">Transmembrane</keyword>
<evidence type="ECO:0000313" key="4">
    <source>
        <dbReference type="Proteomes" id="UP001153737"/>
    </source>
</evidence>
<gene>
    <name evidence="3" type="ORF">PHAECO_LOCUS12814</name>
</gene>
<evidence type="ECO:0000256" key="2">
    <source>
        <dbReference type="SAM" id="SignalP"/>
    </source>
</evidence>
<dbReference type="Proteomes" id="UP001153737">
    <property type="component" value="Chromosome 9"/>
</dbReference>
<keyword evidence="4" id="KW-1185">Reference proteome</keyword>
<protein>
    <submittedName>
        <fullName evidence="3">Uncharacterized protein</fullName>
    </submittedName>
</protein>
<proteinExistence type="predicted"/>
<evidence type="ECO:0000256" key="1">
    <source>
        <dbReference type="SAM" id="Phobius"/>
    </source>
</evidence>
<reference evidence="3" key="2">
    <citation type="submission" date="2022-10" db="EMBL/GenBank/DDBJ databases">
        <authorList>
            <consortium name="ENA_rothamsted_submissions"/>
            <consortium name="culmorum"/>
            <person name="King R."/>
        </authorList>
    </citation>
    <scope>NUCLEOTIDE SEQUENCE</scope>
</reference>
<feature type="signal peptide" evidence="2">
    <location>
        <begin position="1"/>
        <end position="17"/>
    </location>
</feature>
<dbReference type="PANTHER" id="PTHR39959:SF2">
    <property type="entry name" value="RE44287P"/>
    <property type="match status" value="1"/>
</dbReference>
<feature type="transmembrane region" description="Helical" evidence="1">
    <location>
        <begin position="260"/>
        <end position="281"/>
    </location>
</feature>
<sequence>MFRALLLLFFASKTALADVSSLLGGYNYPQPIPPIYFEEPSTPSNVYLPPVLQDEIIPSDLPPVQIPTYLPPGLYPPLATPPEIFSDEDTVVIPSPTSVPLYQAPVPQIKILNMSCVLDTSFKTLLRLDGRGSFPPTPVVDNGSEGCIAQKSAGVFSLEMEGVRKLTECGVRRCSSGIGSRASMCAVVRVPTVRGLKLPEDLVNGICDDANAGPLRNRRSIGENATTNWESQIQFRVQLPQDEPTFSEINRSMTFSSKGFILLASVFGLCIFAIMAIFLVISKRKEYASRQNDMF</sequence>
<keyword evidence="1" id="KW-0472">Membrane</keyword>
<evidence type="ECO:0000313" key="3">
    <source>
        <dbReference type="EMBL" id="CAG9825413.1"/>
    </source>
</evidence>
<keyword evidence="1" id="KW-1133">Transmembrane helix</keyword>
<dbReference type="AlphaFoldDB" id="A0A9N9SMF1"/>
<dbReference type="PANTHER" id="PTHR39959">
    <property type="entry name" value="RE44287P-RELATED"/>
    <property type="match status" value="1"/>
</dbReference>
<reference evidence="3" key="1">
    <citation type="submission" date="2022-01" db="EMBL/GenBank/DDBJ databases">
        <authorList>
            <person name="King R."/>
        </authorList>
    </citation>
    <scope>NUCLEOTIDE SEQUENCE</scope>
</reference>
<accession>A0A9N9SMF1</accession>
<feature type="chain" id="PRO_5040437527" evidence="2">
    <location>
        <begin position="18"/>
        <end position="295"/>
    </location>
</feature>
<dbReference type="OrthoDB" id="6781939at2759"/>
<name>A0A9N9SMF1_PHACE</name>
<keyword evidence="2" id="KW-0732">Signal</keyword>